<dbReference type="InterPro" id="IPR010737">
    <property type="entry name" value="4-carb_acid_sugar_kinase_N"/>
</dbReference>
<name>A0A485B378_RAOPL</name>
<proteinExistence type="predicted"/>
<reference evidence="2 3" key="1">
    <citation type="submission" date="2019-03" db="EMBL/GenBank/DDBJ databases">
        <authorList>
            <consortium name="Pathogen Informatics"/>
        </authorList>
    </citation>
    <scope>NUCLEOTIDE SEQUENCE [LARGE SCALE GENOMIC DNA]</scope>
    <source>
        <strain evidence="2 3">NCTC12998</strain>
    </source>
</reference>
<dbReference type="SUPFAM" id="SSF142764">
    <property type="entry name" value="YgbK-like"/>
    <property type="match status" value="1"/>
</dbReference>
<dbReference type="InterPro" id="IPR037051">
    <property type="entry name" value="4-carb_acid_sugar_kinase_N_sf"/>
</dbReference>
<dbReference type="Proteomes" id="UP000345637">
    <property type="component" value="Unassembled WGS sequence"/>
</dbReference>
<gene>
    <name evidence="2" type="ORF">NCTC12998_03167</name>
</gene>
<evidence type="ECO:0000313" key="3">
    <source>
        <dbReference type="Proteomes" id="UP000345637"/>
    </source>
</evidence>
<dbReference type="Gene3D" id="3.40.50.10840">
    <property type="entry name" value="Putative sugar-binding, N-terminal domain"/>
    <property type="match status" value="1"/>
</dbReference>
<organism evidence="2 3">
    <name type="scientific">Raoultella planticola</name>
    <name type="common">Klebsiella planticola</name>
    <dbReference type="NCBI Taxonomy" id="575"/>
    <lineage>
        <taxon>Bacteria</taxon>
        <taxon>Pseudomonadati</taxon>
        <taxon>Pseudomonadota</taxon>
        <taxon>Gammaproteobacteria</taxon>
        <taxon>Enterobacterales</taxon>
        <taxon>Enterobacteriaceae</taxon>
        <taxon>Klebsiella/Raoultella group</taxon>
        <taxon>Raoultella</taxon>
    </lineage>
</organism>
<protein>
    <submittedName>
        <fullName evidence="2">Uncharacterized protein conserved in bacteria</fullName>
    </submittedName>
</protein>
<feature type="domain" description="Four-carbon acid sugar kinase N-terminal" evidence="1">
    <location>
        <begin position="1"/>
        <end position="75"/>
    </location>
</feature>
<accession>A0A485B378</accession>
<dbReference type="EMBL" id="CAADJE010000023">
    <property type="protein sequence ID" value="VFS66882.1"/>
    <property type="molecule type" value="Genomic_DNA"/>
</dbReference>
<evidence type="ECO:0000313" key="2">
    <source>
        <dbReference type="EMBL" id="VFS66882.1"/>
    </source>
</evidence>
<dbReference type="AlphaFoldDB" id="A0A485B378"/>
<evidence type="ECO:0000259" key="1">
    <source>
        <dbReference type="Pfam" id="PF07005"/>
    </source>
</evidence>
<dbReference type="Pfam" id="PF07005">
    <property type="entry name" value="SBD_N"/>
    <property type="match status" value="1"/>
</dbReference>
<sequence length="94" mass="10030">MQAIGSRMAVIAAAIPSAGRTTQNGLCLVNGVPLLETEFASDPKTPVTSSRIAELIALQSGIPVYEVHLEEVRHGGLSAVFERPGRRRRVHGGR</sequence>